<evidence type="ECO:0000313" key="1">
    <source>
        <dbReference type="EMBL" id="KAF1815495.1"/>
    </source>
</evidence>
<name>A0A6G1GBN4_9PEZI</name>
<proteinExistence type="predicted"/>
<reference evidence="3" key="2">
    <citation type="submission" date="2020-04" db="EMBL/GenBank/DDBJ databases">
        <authorList>
            <consortium name="NCBI Genome Project"/>
        </authorList>
    </citation>
    <scope>NUCLEOTIDE SEQUENCE</scope>
    <source>
        <strain evidence="3">CBS 781.70</strain>
    </source>
</reference>
<reference evidence="3" key="3">
    <citation type="submission" date="2025-04" db="UniProtKB">
        <authorList>
            <consortium name="RefSeq"/>
        </authorList>
    </citation>
    <scope>IDENTIFICATION</scope>
    <source>
        <strain evidence="3">CBS 781.70</strain>
    </source>
</reference>
<evidence type="ECO:0000313" key="3">
    <source>
        <dbReference type="RefSeq" id="XP_033537126.1"/>
    </source>
</evidence>
<accession>A0A6G1GBN4</accession>
<dbReference type="RefSeq" id="XP_033537126.1">
    <property type="nucleotide sequence ID" value="XM_033674225.1"/>
</dbReference>
<sequence length="250" mass="27954">MVAEELGFSLPCKSCEGISTRVERVRTVRTVRSQGWRACFSPRYPLSTVKNAPNRGSDILPTVDAVENLVPIAFRLADPVGLKMRMFRPPLPLRTVILLQDPEEIPRGLHIGLGRLNVLVRHLAQRHEMVAAVLLHSQIGRLHEVPGDLEIREEGGLDVFALREAVGLEISVEGRAENHSDLRLIAVFLEPEFSHRGEVGVLVAQLDILGFHCAIVGLEGLEALLCGGWVHGVWFLLYFRRWVANVLVFW</sequence>
<dbReference type="GeneID" id="54414795"/>
<dbReference type="Proteomes" id="UP000504638">
    <property type="component" value="Unplaced"/>
</dbReference>
<dbReference type="EMBL" id="ML975151">
    <property type="protein sequence ID" value="KAF1815495.1"/>
    <property type="molecule type" value="Genomic_DNA"/>
</dbReference>
<protein>
    <submittedName>
        <fullName evidence="1 3">Uncharacterized protein</fullName>
    </submittedName>
</protein>
<reference evidence="1 3" key="1">
    <citation type="submission" date="2020-01" db="EMBL/GenBank/DDBJ databases">
        <authorList>
            <consortium name="DOE Joint Genome Institute"/>
            <person name="Haridas S."/>
            <person name="Albert R."/>
            <person name="Binder M."/>
            <person name="Bloem J."/>
            <person name="Labutti K."/>
            <person name="Salamov A."/>
            <person name="Andreopoulos B."/>
            <person name="Baker S.E."/>
            <person name="Barry K."/>
            <person name="Bills G."/>
            <person name="Bluhm B.H."/>
            <person name="Cannon C."/>
            <person name="Castanera R."/>
            <person name="Culley D.E."/>
            <person name="Daum C."/>
            <person name="Ezra D."/>
            <person name="Gonzalez J.B."/>
            <person name="Henrissat B."/>
            <person name="Kuo A."/>
            <person name="Liang C."/>
            <person name="Lipzen A."/>
            <person name="Lutzoni F."/>
            <person name="Magnuson J."/>
            <person name="Mondo S."/>
            <person name="Nolan M."/>
            <person name="Ohm R."/>
            <person name="Pangilinan J."/>
            <person name="Park H.-J."/>
            <person name="Ramirez L."/>
            <person name="Alfaro M."/>
            <person name="Sun H."/>
            <person name="Tritt A."/>
            <person name="Yoshinaga Y."/>
            <person name="Zwiers L.-H."/>
            <person name="Turgeon B.G."/>
            <person name="Goodwin S.B."/>
            <person name="Spatafora J.W."/>
            <person name="Crous P.W."/>
            <person name="Grigoriev I.V."/>
        </authorList>
    </citation>
    <scope>NUCLEOTIDE SEQUENCE</scope>
    <source>
        <strain evidence="1 3">CBS 781.70</strain>
    </source>
</reference>
<gene>
    <name evidence="1 3" type="ORF">P152DRAFT_187067</name>
</gene>
<organism evidence="1">
    <name type="scientific">Eremomyces bilateralis CBS 781.70</name>
    <dbReference type="NCBI Taxonomy" id="1392243"/>
    <lineage>
        <taxon>Eukaryota</taxon>
        <taxon>Fungi</taxon>
        <taxon>Dikarya</taxon>
        <taxon>Ascomycota</taxon>
        <taxon>Pezizomycotina</taxon>
        <taxon>Dothideomycetes</taxon>
        <taxon>Dothideomycetes incertae sedis</taxon>
        <taxon>Eremomycetales</taxon>
        <taxon>Eremomycetaceae</taxon>
        <taxon>Eremomyces</taxon>
    </lineage>
</organism>
<keyword evidence="2" id="KW-1185">Reference proteome</keyword>
<dbReference type="AlphaFoldDB" id="A0A6G1GBN4"/>
<evidence type="ECO:0000313" key="2">
    <source>
        <dbReference type="Proteomes" id="UP000504638"/>
    </source>
</evidence>